<comment type="caution">
    <text evidence="6">The sequence shown here is derived from an EMBL/GenBank/DDBJ whole genome shotgun (WGS) entry which is preliminary data.</text>
</comment>
<keyword evidence="1 2" id="KW-0694">RNA-binding</keyword>
<feature type="domain" description="RRM" evidence="4">
    <location>
        <begin position="882"/>
        <end position="971"/>
    </location>
</feature>
<evidence type="ECO:0000256" key="3">
    <source>
        <dbReference type="SAM" id="MobiDB-lite"/>
    </source>
</evidence>
<dbReference type="Gene3D" id="1.10.10.10">
    <property type="entry name" value="Winged helix-like DNA-binding domain superfamily/Winged helix DNA-binding domain"/>
    <property type="match status" value="1"/>
</dbReference>
<dbReference type="SUPFAM" id="SSF54928">
    <property type="entry name" value="RNA-binding domain, RBD"/>
    <property type="match status" value="1"/>
</dbReference>
<evidence type="ECO:0000259" key="4">
    <source>
        <dbReference type="PROSITE" id="PS50102"/>
    </source>
</evidence>
<name>A0AAV6U9Y8_9ARAC</name>
<accession>A0AAV6U9Y8</accession>
<evidence type="ECO:0000256" key="1">
    <source>
        <dbReference type="ARBA" id="ARBA00022884"/>
    </source>
</evidence>
<feature type="region of interest" description="Disordered" evidence="3">
    <location>
        <begin position="37"/>
        <end position="57"/>
    </location>
</feature>
<protein>
    <recommendedName>
        <fullName evidence="8">La-related protein 6</fullName>
    </recommendedName>
</protein>
<feature type="compositionally biased region" description="Basic and acidic residues" evidence="3">
    <location>
        <begin position="712"/>
        <end position="728"/>
    </location>
</feature>
<dbReference type="InterPro" id="IPR006630">
    <property type="entry name" value="La_HTH"/>
</dbReference>
<evidence type="ECO:0000313" key="7">
    <source>
        <dbReference type="Proteomes" id="UP000827092"/>
    </source>
</evidence>
<dbReference type="InterPro" id="IPR045180">
    <property type="entry name" value="La_dom_prot"/>
</dbReference>
<dbReference type="InterPro" id="IPR036390">
    <property type="entry name" value="WH_DNA-bd_sf"/>
</dbReference>
<keyword evidence="7" id="KW-1185">Reference proteome</keyword>
<evidence type="ECO:0000256" key="2">
    <source>
        <dbReference type="PROSITE-ProRule" id="PRU00332"/>
    </source>
</evidence>
<feature type="compositionally biased region" description="Basic and acidic residues" evidence="3">
    <location>
        <begin position="998"/>
        <end position="1024"/>
    </location>
</feature>
<dbReference type="EMBL" id="JAFNEN010000564">
    <property type="protein sequence ID" value="KAG8180431.1"/>
    <property type="molecule type" value="Genomic_DNA"/>
</dbReference>
<feature type="compositionally biased region" description="Low complexity" evidence="3">
    <location>
        <begin position="553"/>
        <end position="562"/>
    </location>
</feature>
<dbReference type="Proteomes" id="UP000827092">
    <property type="component" value="Unassembled WGS sequence"/>
</dbReference>
<feature type="domain" description="HTH La-type RNA-binding" evidence="5">
    <location>
        <begin position="785"/>
        <end position="876"/>
    </location>
</feature>
<dbReference type="PANTHER" id="PTHR22792:SF140">
    <property type="entry name" value="ACHILLES, ISOFORM A"/>
    <property type="match status" value="1"/>
</dbReference>
<dbReference type="InterPro" id="IPR036388">
    <property type="entry name" value="WH-like_DNA-bd_sf"/>
</dbReference>
<dbReference type="PROSITE" id="PS50961">
    <property type="entry name" value="HTH_LA"/>
    <property type="match status" value="1"/>
</dbReference>
<feature type="compositionally biased region" description="Low complexity" evidence="3">
    <location>
        <begin position="982"/>
        <end position="997"/>
    </location>
</feature>
<dbReference type="Pfam" id="PF05383">
    <property type="entry name" value="La"/>
    <property type="match status" value="1"/>
</dbReference>
<dbReference type="SUPFAM" id="SSF46785">
    <property type="entry name" value="Winged helix' DNA-binding domain"/>
    <property type="match status" value="1"/>
</dbReference>
<reference evidence="6 7" key="1">
    <citation type="journal article" date="2022" name="Nat. Ecol. Evol.">
        <title>A masculinizing supergene underlies an exaggerated male reproductive morph in a spider.</title>
        <authorList>
            <person name="Hendrickx F."/>
            <person name="De Corte Z."/>
            <person name="Sonet G."/>
            <person name="Van Belleghem S.M."/>
            <person name="Kostlbacher S."/>
            <person name="Vangestel C."/>
        </authorList>
    </citation>
    <scope>NUCLEOTIDE SEQUENCE [LARGE SCALE GENOMIC DNA]</scope>
    <source>
        <strain evidence="6">W744_W776</strain>
    </source>
</reference>
<feature type="region of interest" description="Disordered" evidence="3">
    <location>
        <begin position="475"/>
        <end position="503"/>
    </location>
</feature>
<dbReference type="PROSITE" id="PS50102">
    <property type="entry name" value="RRM"/>
    <property type="match status" value="1"/>
</dbReference>
<evidence type="ECO:0000313" key="6">
    <source>
        <dbReference type="EMBL" id="KAG8180431.1"/>
    </source>
</evidence>
<dbReference type="SMART" id="SM00715">
    <property type="entry name" value="LA"/>
    <property type="match status" value="1"/>
</dbReference>
<feature type="compositionally biased region" description="Low complexity" evidence="3">
    <location>
        <begin position="769"/>
        <end position="780"/>
    </location>
</feature>
<dbReference type="Gene3D" id="3.30.70.330">
    <property type="match status" value="1"/>
</dbReference>
<proteinExistence type="predicted"/>
<sequence>MEVGRDKMGQVGYVSRKMSNMEIFKENKKIAVDDKVPKNFEKSKSCDGTPKSPKDFSENFAKEDIYLADFMNGAEDENIAPEDHIRKSDTRNDQLESTEVKNLTGEIERYIGAILRSSENIDKQEINKMSEVEKEEKFISTLSNTRNEKHEKLSTAASEKKVFVASLFKDGASKYSATENDIANNSTEKSMLSDNKENKMNSEHAANITTDEDHLRLKVKNLNNLKANGTKANNNMVTNTSPFIAEKSTDENCISSTDVNDFEDIITKKQDEALIKDVILDFLLTGEHSKCVDVLSGSKKTEDTTSLVSNELSLISPEHNKEQGLEMFSASTEEKDEIEILTKEVLSQVSIEKEKKEHFIYDTQNYATSSTLETNEEYKNLLDGFNEKFEVDSNCEHKNKKDLDTSSKIMPLKYEAGKGIEDQLSSKRADTQVINESETLSDFKQDMIEVVNDLDLSSTSEYECVEFLYFPVSPTPKESVSQSLEEGKSKMDAKNEDGRGIKDQPSLIRANTDVIKVMSEEFEYDKDISQVVNDFEISSSLSEYECIDCLDSPTSRESLSQSSEERKTKEDLGFTSPQTENTLNLAMLSTPSSNDKVGNEISSDIWTCECCDKANIVDSPPIKLLDDKEQLLSTSNKSSPACNEHIGILTDYICSECRSHEEQFENLTSVQVKDEKKCAEYFDLLRSDNEEKIVKNLKSYERENKVLPTRNVKLENSENKQDAGKKVTSENTNNRKVILNASKANKYGPDTKGRNQKGSSFRKPEFKFSRTNSSTSHTSNEVAFEIPSDALAEKIVKEAEIYFSDFNIMKNNFILKHIRRNKEGYLSVKLVASCRKIKSLTRDWRVVAYSLEGSKLLQLNAEKNKVRRLENIPRVQDTSYGKTVVAFNLPFKNPTAEDVKEMFSKFGTIVTAKILTTRSPGYNIYHKRCRYFNQEVLSSKFGVVEFEKYADALDAIKDNESHLPKENRMKVVPLLPLKYRSEANNNRSTSTASFSSSRKNEERNYKPRSEVSRSRQVADSKVTENRPPISDKYYGGSYRPRYEWKPHSNIDVRGKLPNGRIHGKAFEGEKNYPVPRRQLGFSNALNVIPFHQQYRGPGRFYAFPRYQE</sequence>
<feature type="compositionally biased region" description="Basic and acidic residues" evidence="3">
    <location>
        <begin position="485"/>
        <end position="502"/>
    </location>
</feature>
<gene>
    <name evidence="6" type="ORF">JTE90_022777</name>
</gene>
<evidence type="ECO:0000259" key="5">
    <source>
        <dbReference type="PROSITE" id="PS50961"/>
    </source>
</evidence>
<dbReference type="GO" id="GO:0003729">
    <property type="term" value="F:mRNA binding"/>
    <property type="evidence" value="ECO:0007669"/>
    <property type="project" value="TreeGrafter"/>
</dbReference>
<organism evidence="6 7">
    <name type="scientific">Oedothorax gibbosus</name>
    <dbReference type="NCBI Taxonomy" id="931172"/>
    <lineage>
        <taxon>Eukaryota</taxon>
        <taxon>Metazoa</taxon>
        <taxon>Ecdysozoa</taxon>
        <taxon>Arthropoda</taxon>
        <taxon>Chelicerata</taxon>
        <taxon>Arachnida</taxon>
        <taxon>Araneae</taxon>
        <taxon>Araneomorphae</taxon>
        <taxon>Entelegynae</taxon>
        <taxon>Araneoidea</taxon>
        <taxon>Linyphiidae</taxon>
        <taxon>Erigoninae</taxon>
        <taxon>Oedothorax</taxon>
    </lineage>
</organism>
<dbReference type="AlphaFoldDB" id="A0AAV6U9Y8"/>
<feature type="compositionally biased region" description="Basic and acidic residues" evidence="3">
    <location>
        <begin position="563"/>
        <end position="572"/>
    </location>
</feature>
<dbReference type="PANTHER" id="PTHR22792">
    <property type="entry name" value="LUPUS LA PROTEIN-RELATED"/>
    <property type="match status" value="1"/>
</dbReference>
<dbReference type="GO" id="GO:0005634">
    <property type="term" value="C:nucleus"/>
    <property type="evidence" value="ECO:0007669"/>
    <property type="project" value="TreeGrafter"/>
</dbReference>
<dbReference type="InterPro" id="IPR012677">
    <property type="entry name" value="Nucleotide-bd_a/b_plait_sf"/>
</dbReference>
<feature type="region of interest" description="Disordered" evidence="3">
    <location>
        <begin position="982"/>
        <end position="1032"/>
    </location>
</feature>
<dbReference type="InterPro" id="IPR000504">
    <property type="entry name" value="RRM_dom"/>
</dbReference>
<feature type="region of interest" description="Disordered" evidence="3">
    <location>
        <begin position="708"/>
        <end position="780"/>
    </location>
</feature>
<evidence type="ECO:0008006" key="8">
    <source>
        <dbReference type="Google" id="ProtNLM"/>
    </source>
</evidence>
<feature type="region of interest" description="Disordered" evidence="3">
    <location>
        <begin position="553"/>
        <end position="576"/>
    </location>
</feature>
<dbReference type="InterPro" id="IPR035979">
    <property type="entry name" value="RBD_domain_sf"/>
</dbReference>